<dbReference type="InterPro" id="IPR023779">
    <property type="entry name" value="Chromodomain_CS"/>
</dbReference>
<dbReference type="InterPro" id="IPR051219">
    <property type="entry name" value="Heterochromatin_chromo-domain"/>
</dbReference>
<evidence type="ECO:0000256" key="2">
    <source>
        <dbReference type="ARBA" id="ARBA00023242"/>
    </source>
</evidence>
<dbReference type="InterPro" id="IPR023780">
    <property type="entry name" value="Chromo_domain"/>
</dbReference>
<dbReference type="CDD" id="cd00024">
    <property type="entry name" value="CD_CSD"/>
    <property type="match status" value="1"/>
</dbReference>
<dbReference type="GO" id="GO:0000792">
    <property type="term" value="C:heterochromatin"/>
    <property type="evidence" value="ECO:0007669"/>
    <property type="project" value="UniProtKB-ARBA"/>
</dbReference>
<dbReference type="OrthoDB" id="1918685at2759"/>
<dbReference type="AlphaFoldDB" id="A0A8J2J5Z5"/>
<keyword evidence="2" id="KW-0539">Nucleus</keyword>
<dbReference type="PANTHER" id="PTHR22812">
    <property type="entry name" value="CHROMOBOX PROTEIN"/>
    <property type="match status" value="1"/>
</dbReference>
<reference evidence="6" key="1">
    <citation type="submission" date="2021-06" db="EMBL/GenBank/DDBJ databases">
        <authorList>
            <person name="Hodson N. C."/>
            <person name="Mongue J. A."/>
            <person name="Jaron S. K."/>
        </authorList>
    </citation>
    <scope>NUCLEOTIDE SEQUENCE</scope>
</reference>
<dbReference type="GO" id="GO:0005634">
    <property type="term" value="C:nucleus"/>
    <property type="evidence" value="ECO:0007669"/>
    <property type="project" value="UniProtKB-SubCell"/>
</dbReference>
<proteinExistence type="predicted"/>
<feature type="coiled-coil region" evidence="3">
    <location>
        <begin position="261"/>
        <end position="288"/>
    </location>
</feature>
<evidence type="ECO:0000313" key="7">
    <source>
        <dbReference type="Proteomes" id="UP000708208"/>
    </source>
</evidence>
<dbReference type="InterPro" id="IPR000953">
    <property type="entry name" value="Chromo/chromo_shadow_dom"/>
</dbReference>
<comment type="caution">
    <text evidence="6">The sequence shown here is derived from an EMBL/GenBank/DDBJ whole genome shotgun (WGS) entry which is preliminary data.</text>
</comment>
<feature type="region of interest" description="Disordered" evidence="4">
    <location>
        <begin position="1"/>
        <end position="54"/>
    </location>
</feature>
<dbReference type="Proteomes" id="UP000708208">
    <property type="component" value="Unassembled WGS sequence"/>
</dbReference>
<dbReference type="Pfam" id="PF00385">
    <property type="entry name" value="Chromo"/>
    <property type="match status" value="1"/>
</dbReference>
<evidence type="ECO:0000256" key="4">
    <source>
        <dbReference type="SAM" id="MobiDB-lite"/>
    </source>
</evidence>
<dbReference type="InterPro" id="IPR008251">
    <property type="entry name" value="Chromo_shadow_dom"/>
</dbReference>
<evidence type="ECO:0000313" key="6">
    <source>
        <dbReference type="EMBL" id="CAG7706172.1"/>
    </source>
</evidence>
<evidence type="ECO:0000256" key="1">
    <source>
        <dbReference type="ARBA" id="ARBA00004123"/>
    </source>
</evidence>
<sequence length="340" mass="39172">MKEEIPTGEDADTGTVPDTTKSKKRKRLRKTKGTKRDRKRSQGHDDDPDSSDGEEFVVEGILNKRVKSGRAEYLIKWFGWPREANTWEPVKNLLGCKWMIQKYEENQARKLLQSENVKTEIKMEIVGSQEVIITGACGGGGESARGYIPISREARNVHLEKMEEREARREKNLYEGVLDDCPDGKTVKMIHGVTVVNGFLTHLVQWKSEDATADEDLSFCETHCNMVLAVSMNKKFPQEVIAFYERHVNLITDQMPEEVDRKRASEVLKSAKARREETRSKVLNLMESEESNDDDYPDDATLAIEREKWKLDKFNPYLSNSEMSDFEEEFYGELNVEHLK</sequence>
<keyword evidence="3" id="KW-0175">Coiled coil</keyword>
<name>A0A8J2J5Z5_9HEXA</name>
<dbReference type="SMART" id="SM00298">
    <property type="entry name" value="CHROMO"/>
    <property type="match status" value="1"/>
</dbReference>
<feature type="compositionally biased region" description="Basic residues" evidence="4">
    <location>
        <begin position="22"/>
        <end position="39"/>
    </location>
</feature>
<organism evidence="6 7">
    <name type="scientific">Allacma fusca</name>
    <dbReference type="NCBI Taxonomy" id="39272"/>
    <lineage>
        <taxon>Eukaryota</taxon>
        <taxon>Metazoa</taxon>
        <taxon>Ecdysozoa</taxon>
        <taxon>Arthropoda</taxon>
        <taxon>Hexapoda</taxon>
        <taxon>Collembola</taxon>
        <taxon>Symphypleona</taxon>
        <taxon>Sminthuridae</taxon>
        <taxon>Allacma</taxon>
    </lineage>
</organism>
<dbReference type="PROSITE" id="PS50013">
    <property type="entry name" value="CHROMO_2"/>
    <property type="match status" value="1"/>
</dbReference>
<comment type="subcellular location">
    <subcellularLocation>
        <location evidence="1">Nucleus</location>
    </subcellularLocation>
</comment>
<dbReference type="Pfam" id="PF01393">
    <property type="entry name" value="Chromo_shadow"/>
    <property type="match status" value="1"/>
</dbReference>
<dbReference type="PROSITE" id="PS00598">
    <property type="entry name" value="CHROMO_1"/>
    <property type="match status" value="1"/>
</dbReference>
<keyword evidence="7" id="KW-1185">Reference proteome</keyword>
<gene>
    <name evidence="6" type="ORF">AFUS01_LOCUS4658</name>
</gene>
<evidence type="ECO:0000256" key="3">
    <source>
        <dbReference type="SAM" id="Coils"/>
    </source>
</evidence>
<dbReference type="CDD" id="cd00034">
    <property type="entry name" value="CSD"/>
    <property type="match status" value="1"/>
</dbReference>
<feature type="compositionally biased region" description="Acidic residues" evidence="4">
    <location>
        <begin position="1"/>
        <end position="12"/>
    </location>
</feature>
<protein>
    <recommendedName>
        <fullName evidence="5">Chromo domain-containing protein</fullName>
    </recommendedName>
</protein>
<dbReference type="EMBL" id="CAJVCH010029173">
    <property type="protein sequence ID" value="CAG7706172.1"/>
    <property type="molecule type" value="Genomic_DNA"/>
</dbReference>
<evidence type="ECO:0000259" key="5">
    <source>
        <dbReference type="PROSITE" id="PS50013"/>
    </source>
</evidence>
<accession>A0A8J2J5Z5</accession>
<feature type="domain" description="Chromo" evidence="5">
    <location>
        <begin position="56"/>
        <end position="115"/>
    </location>
</feature>